<organism evidence="4 5">
    <name type="scientific">Pricia antarctica</name>
    <dbReference type="NCBI Taxonomy" id="641691"/>
    <lineage>
        <taxon>Bacteria</taxon>
        <taxon>Pseudomonadati</taxon>
        <taxon>Bacteroidota</taxon>
        <taxon>Flavobacteriia</taxon>
        <taxon>Flavobacteriales</taxon>
        <taxon>Flavobacteriaceae</taxon>
        <taxon>Pricia</taxon>
    </lineage>
</organism>
<feature type="domain" description="ABC transporter" evidence="3">
    <location>
        <begin position="27"/>
        <end position="259"/>
    </location>
</feature>
<dbReference type="EMBL" id="FNAO01000001">
    <property type="protein sequence ID" value="SDD62876.1"/>
    <property type="molecule type" value="Genomic_DNA"/>
</dbReference>
<dbReference type="PANTHER" id="PTHR43582:SF2">
    <property type="entry name" value="LINEARMYCIN RESISTANCE ATP-BINDING PROTEIN LNRL"/>
    <property type="match status" value="1"/>
</dbReference>
<dbReference type="AlphaFoldDB" id="A0A1G6WCW3"/>
<dbReference type="InterPro" id="IPR003593">
    <property type="entry name" value="AAA+_ATPase"/>
</dbReference>
<dbReference type="SUPFAM" id="SSF52540">
    <property type="entry name" value="P-loop containing nucleoside triphosphate hydrolases"/>
    <property type="match status" value="1"/>
</dbReference>
<dbReference type="InterPro" id="IPR017871">
    <property type="entry name" value="ABC_transporter-like_CS"/>
</dbReference>
<protein>
    <submittedName>
        <fullName evidence="4">ABC-2 type transport system ATP-binding protein</fullName>
    </submittedName>
</protein>
<dbReference type="Proteomes" id="UP000199109">
    <property type="component" value="Unassembled WGS sequence"/>
</dbReference>
<dbReference type="PROSITE" id="PS50893">
    <property type="entry name" value="ABC_TRANSPORTER_2"/>
    <property type="match status" value="1"/>
</dbReference>
<keyword evidence="2 4" id="KW-0067">ATP-binding</keyword>
<sequence length="272" mass="30143">MESPFLNEIRQLPSPNSSFASSYAFMIQINKLAKKYKYAEGYSVNPLDLTIEEGAVFGLLGPNGAGKTTLISMLSSLLKPTSGSFTIDGLNYREHKNELKQLIGIVPQEYALYPSLTAYENLSYFGSMYGLQGNSLKNKILDHIEILGLSKFAHTKIVNFSGGMKRRINLIASILHRPKVLFLDEPTVGVDVQSKNVIMEYLRQLNAEGTTILYTSHHLNEAEQFCTRVAIIDQGSIVCKGTPKTLIAQQEGTKNLEDVFLAHTGKALRDHA</sequence>
<evidence type="ECO:0000313" key="5">
    <source>
        <dbReference type="Proteomes" id="UP000199109"/>
    </source>
</evidence>
<evidence type="ECO:0000259" key="3">
    <source>
        <dbReference type="PROSITE" id="PS50893"/>
    </source>
</evidence>
<dbReference type="Pfam" id="PF00005">
    <property type="entry name" value="ABC_tran"/>
    <property type="match status" value="1"/>
</dbReference>
<evidence type="ECO:0000313" key="4">
    <source>
        <dbReference type="EMBL" id="SDD62876.1"/>
    </source>
</evidence>
<dbReference type="GO" id="GO:0016887">
    <property type="term" value="F:ATP hydrolysis activity"/>
    <property type="evidence" value="ECO:0007669"/>
    <property type="project" value="InterPro"/>
</dbReference>
<name>A0A1G6WCW3_9FLAO</name>
<reference evidence="4 5" key="1">
    <citation type="submission" date="2016-10" db="EMBL/GenBank/DDBJ databases">
        <authorList>
            <person name="de Groot N.N."/>
        </authorList>
    </citation>
    <scope>NUCLEOTIDE SEQUENCE [LARGE SCALE GENOMIC DNA]</scope>
    <source>
        <strain evidence="4 5">DSM 23421</strain>
    </source>
</reference>
<dbReference type="InterPro" id="IPR003439">
    <property type="entry name" value="ABC_transporter-like_ATP-bd"/>
</dbReference>
<dbReference type="PROSITE" id="PS00211">
    <property type="entry name" value="ABC_TRANSPORTER_1"/>
    <property type="match status" value="1"/>
</dbReference>
<dbReference type="GO" id="GO:0005524">
    <property type="term" value="F:ATP binding"/>
    <property type="evidence" value="ECO:0007669"/>
    <property type="project" value="UniProtKB-KW"/>
</dbReference>
<dbReference type="PANTHER" id="PTHR43582">
    <property type="entry name" value="LINEARMYCIN RESISTANCE ATP-BINDING PROTEIN LNRL"/>
    <property type="match status" value="1"/>
</dbReference>
<dbReference type="Gene3D" id="3.40.50.300">
    <property type="entry name" value="P-loop containing nucleotide triphosphate hydrolases"/>
    <property type="match status" value="1"/>
</dbReference>
<gene>
    <name evidence="4" type="ORF">SAMN05421636_101247</name>
</gene>
<evidence type="ECO:0000256" key="1">
    <source>
        <dbReference type="ARBA" id="ARBA00022741"/>
    </source>
</evidence>
<accession>A0A1G6WCW3</accession>
<dbReference type="InterPro" id="IPR027417">
    <property type="entry name" value="P-loop_NTPase"/>
</dbReference>
<dbReference type="SMART" id="SM00382">
    <property type="entry name" value="AAA"/>
    <property type="match status" value="1"/>
</dbReference>
<proteinExistence type="predicted"/>
<keyword evidence="1" id="KW-0547">Nucleotide-binding</keyword>
<evidence type="ECO:0000256" key="2">
    <source>
        <dbReference type="ARBA" id="ARBA00022840"/>
    </source>
</evidence>
<dbReference type="STRING" id="641691.SAMN05421636_101247"/>
<keyword evidence="5" id="KW-1185">Reference proteome</keyword>